<organism evidence="2 3">
    <name type="scientific">Cytobacillus eiseniae</name>
    <dbReference type="NCBI Taxonomy" id="762947"/>
    <lineage>
        <taxon>Bacteria</taxon>
        <taxon>Bacillati</taxon>
        <taxon>Bacillota</taxon>
        <taxon>Bacilli</taxon>
        <taxon>Bacillales</taxon>
        <taxon>Bacillaceae</taxon>
        <taxon>Cytobacillus</taxon>
    </lineage>
</organism>
<protein>
    <submittedName>
        <fullName evidence="2">X-X-X-Leu-X-X-Gly heptad repeat protein</fullName>
    </submittedName>
</protein>
<dbReference type="InterPro" id="IPR023908">
    <property type="entry name" value="xxxLxxG_rpt"/>
</dbReference>
<name>A0ABS4RKU7_9BACI</name>
<dbReference type="Proteomes" id="UP001519293">
    <property type="component" value="Unassembled WGS sequence"/>
</dbReference>
<evidence type="ECO:0000256" key="1">
    <source>
        <dbReference type="SAM" id="SignalP"/>
    </source>
</evidence>
<dbReference type="NCBIfam" id="TIGR03057">
    <property type="entry name" value="xxxLxxG_by_4"/>
    <property type="match status" value="2"/>
</dbReference>
<proteinExistence type="predicted"/>
<keyword evidence="3" id="KW-1185">Reference proteome</keyword>
<evidence type="ECO:0000313" key="2">
    <source>
        <dbReference type="EMBL" id="MBP2242924.1"/>
    </source>
</evidence>
<dbReference type="EMBL" id="JAGIKZ010000029">
    <property type="protein sequence ID" value="MBP2242924.1"/>
    <property type="molecule type" value="Genomic_DNA"/>
</dbReference>
<evidence type="ECO:0000313" key="3">
    <source>
        <dbReference type="Proteomes" id="UP001519293"/>
    </source>
</evidence>
<dbReference type="Gene3D" id="1.10.287.950">
    <property type="entry name" value="Methyl-accepting chemotaxis protein"/>
    <property type="match status" value="2"/>
</dbReference>
<sequence length="603" mass="65393">MRRMRTILFALLAGILVLPSFLTTTSANDSKQKEATSEKEGEIASKDEVVYATLSATGERQEIYVVNTLEVKREGKVVDYGSYSSLKNLTDLANLEQMDQRVHFTASEGKFYYQGNMNEEPLPWEIAISYFLDGKKITPEELAGKDGHVEIQINTSANEKVNPVFYENYLLQISLPLDSSIFTAIKAPSGMIANAGKNKQVTFTVMPEKAEELVVEADVVDFELAGIDITGVPSSISIDLPDVDEMTGEMKTLADAIADVNKGVAELNNGVSQLNSGVGDLRAGSVQYKNGITDLDQASSALVNGSKDIEKALETMSHSLGNAEGIDVSGIGQLAEGLTTIANGLGETTEGLATLKQNYKHAYRALDQAMTAIPSYDMTDEQLEALKKSNANQEVVGKLIETYIAARTAKATYTEVKQGFDAVDATLQNVIGALTEMRNHLATMAKGLASSEEDMDGFAQLQQGISALSASYKAFHSGIVDYTDGVSQLSSSYEGLHDGIVELSGGTEDLEKGVSELHDGTNKLHESTSDLPNQMTTEIDQMISTYDKSDFDAVSFVSAENEKVNSVQFVLKTESIKSEESEKPSEPVEEKKGFWARLIDLFK</sequence>
<feature type="signal peptide" evidence="1">
    <location>
        <begin position="1"/>
        <end position="26"/>
    </location>
</feature>
<accession>A0ABS4RKU7</accession>
<dbReference type="RefSeq" id="WP_083953838.1">
    <property type="nucleotide sequence ID" value="NZ_JAGIKZ010000029.1"/>
</dbReference>
<comment type="caution">
    <text evidence="2">The sequence shown here is derived from an EMBL/GenBank/DDBJ whole genome shotgun (WGS) entry which is preliminary data.</text>
</comment>
<feature type="chain" id="PRO_5047251497" evidence="1">
    <location>
        <begin position="27"/>
        <end position="603"/>
    </location>
</feature>
<reference evidence="2 3" key="1">
    <citation type="submission" date="2021-03" db="EMBL/GenBank/DDBJ databases">
        <title>Genomic Encyclopedia of Type Strains, Phase IV (KMG-IV): sequencing the most valuable type-strain genomes for metagenomic binning, comparative biology and taxonomic classification.</title>
        <authorList>
            <person name="Goeker M."/>
        </authorList>
    </citation>
    <scope>NUCLEOTIDE SEQUENCE [LARGE SCALE GENOMIC DNA]</scope>
    <source>
        <strain evidence="2 3">DSM 26675</strain>
    </source>
</reference>
<keyword evidence="1" id="KW-0732">Signal</keyword>
<gene>
    <name evidence="2" type="ORF">J2Z40_003506</name>
</gene>